<keyword evidence="29" id="KW-1185">Reference proteome</keyword>
<feature type="transmembrane region" description="Helical" evidence="25">
    <location>
        <begin position="261"/>
        <end position="278"/>
    </location>
</feature>
<protein>
    <recommendedName>
        <fullName evidence="21">Lysosomal dipeptide transporter MFSD1</fullName>
    </recommendedName>
    <alternativeName>
        <fullName evidence="22">Major facilitator superfamily domain-containing protein 1</fullName>
    </alternativeName>
</protein>
<evidence type="ECO:0000256" key="3">
    <source>
        <dbReference type="ARBA" id="ARBA00022448"/>
    </source>
</evidence>
<comment type="catalytic activity">
    <reaction evidence="17">
        <text>L-arginyl-glycine(out) = L-arginyl-glycine(in)</text>
        <dbReference type="Rhea" id="RHEA:79391"/>
        <dbReference type="ChEBI" id="CHEBI:229955"/>
    </reaction>
</comment>
<dbReference type="EMBL" id="LKAJ02000001">
    <property type="protein sequence ID" value="MCS5711614.1"/>
    <property type="molecule type" value="Genomic_DNA"/>
</dbReference>
<evidence type="ECO:0000256" key="7">
    <source>
        <dbReference type="ARBA" id="ARBA00023228"/>
    </source>
</evidence>
<feature type="transmembrane region" description="Helical" evidence="25">
    <location>
        <begin position="311"/>
        <end position="335"/>
    </location>
</feature>
<evidence type="ECO:0000256" key="8">
    <source>
        <dbReference type="ARBA" id="ARBA00044876"/>
    </source>
</evidence>
<evidence type="ECO:0000256" key="18">
    <source>
        <dbReference type="ARBA" id="ARBA00044912"/>
    </source>
</evidence>
<evidence type="ECO:0000256" key="22">
    <source>
        <dbReference type="ARBA" id="ARBA00045018"/>
    </source>
</evidence>
<evidence type="ECO:0000256" key="1">
    <source>
        <dbReference type="ARBA" id="ARBA00004155"/>
    </source>
</evidence>
<sequence length="423" mass="46970">MNTTTRKSLHIYYIAWLAIAGFYLYQYILRVSPGIMVVELRHAFKLTAEQFSSLGSIYLFSYSLLQIPLGFILDRIGVRKVVMMSIILCILGTLIFSFATHLWMLQLGRFLIGLGSAPAFICALKLVNDHLPEKYSGLFMGMTLSLGTLGALLSGKCMVTILELNGWQHSLNLCAAFGLVILVLAFIAIPKQTTVVDVQTNNLNQLRQGLSDIFKSREIIIYSIVAVSVYTPLCVLADLWGTAFLMEKYALSRAVSAELSLYLYGGLTVGSLLLPWLSMRWNKSKETILFCAMGIMISLFFLLYANNLHLWQLSMILTSIGVFCAAEMICFASAVQFSPKRHSGLTLGVVNTLNMLGGAIIQQFIGWYLDVKWNGEYGQSGERLYSADDLSAAFTFLIIIIFACNLLFLKLPKGKAITAQAIK</sequence>
<evidence type="ECO:0000256" key="6">
    <source>
        <dbReference type="ARBA" id="ARBA00023136"/>
    </source>
</evidence>
<feature type="domain" description="Major facilitator superfamily (MFS) profile" evidence="26">
    <location>
        <begin position="14"/>
        <end position="415"/>
    </location>
</feature>
<evidence type="ECO:0000256" key="17">
    <source>
        <dbReference type="ARBA" id="ARBA00044903"/>
    </source>
</evidence>
<evidence type="ECO:0000256" key="4">
    <source>
        <dbReference type="ARBA" id="ARBA00022692"/>
    </source>
</evidence>
<keyword evidence="7" id="KW-0458">Lysosome</keyword>
<dbReference type="SUPFAM" id="SSF103473">
    <property type="entry name" value="MFS general substrate transporter"/>
    <property type="match status" value="1"/>
</dbReference>
<proteinExistence type="inferred from homology"/>
<comment type="function">
    <text evidence="23">Lysosomal dipeptide uniporter that selectively exports lysine, arginine or histidine-containing dipeptides with a net positive charge from the lysosome lumen into the cytosol. Could play a role in a specific type of protein O-glycosylation indirectly regulating macrophages migration and tissue invasion. Also essential for liver homeostasis.</text>
</comment>
<comment type="catalytic activity">
    <reaction evidence="10">
        <text>L-alpha-aminoacyl-L-arginine(out) = L-alpha-aminoacyl-L-arginine(in)</text>
        <dbReference type="Rhea" id="RHEA:79367"/>
        <dbReference type="ChEBI" id="CHEBI:229968"/>
    </reaction>
</comment>
<accession>A0A0Q9YLS6</accession>
<feature type="transmembrane region" description="Helical" evidence="25">
    <location>
        <begin position="219"/>
        <end position="241"/>
    </location>
</feature>
<feature type="transmembrane region" description="Helical" evidence="25">
    <location>
        <begin position="389"/>
        <end position="409"/>
    </location>
</feature>
<comment type="catalytic activity">
    <reaction evidence="9">
        <text>L-histidyl-glycine(out) = L-histidyl-glycine(in)</text>
        <dbReference type="Rhea" id="RHEA:79395"/>
        <dbReference type="ChEBI" id="CHEBI:229957"/>
    </reaction>
</comment>
<evidence type="ECO:0000256" key="15">
    <source>
        <dbReference type="ARBA" id="ARBA00044899"/>
    </source>
</evidence>
<evidence type="ECO:0000256" key="10">
    <source>
        <dbReference type="ARBA" id="ARBA00044881"/>
    </source>
</evidence>
<comment type="catalytic activity">
    <reaction evidence="13">
        <text>L-alpha-aminoacyl-L-lysine(out) = L-alpha-aminoacyl-L-lysine(in)</text>
        <dbReference type="Rhea" id="RHEA:79383"/>
        <dbReference type="ChEBI" id="CHEBI:229966"/>
    </reaction>
</comment>
<comment type="caution">
    <text evidence="27">The sequence shown here is derived from an EMBL/GenBank/DDBJ whole genome shotgun (WGS) entry which is preliminary data.</text>
</comment>
<feature type="transmembrane region" description="Helical" evidence="25">
    <location>
        <begin position="12"/>
        <end position="31"/>
    </location>
</feature>
<evidence type="ECO:0000313" key="27">
    <source>
        <dbReference type="EMBL" id="KRG21686.1"/>
    </source>
</evidence>
<dbReference type="EMBL" id="LKAJ01000004">
    <property type="protein sequence ID" value="KRG21686.1"/>
    <property type="molecule type" value="Genomic_DNA"/>
</dbReference>
<comment type="subcellular location">
    <subcellularLocation>
        <location evidence="1">Lysosome membrane</location>
        <topology evidence="1">Multi-pass membrane protein</topology>
    </subcellularLocation>
</comment>
<evidence type="ECO:0000256" key="23">
    <source>
        <dbReference type="ARBA" id="ARBA00045709"/>
    </source>
</evidence>
<evidence type="ECO:0000259" key="26">
    <source>
        <dbReference type="PROSITE" id="PS50850"/>
    </source>
</evidence>
<gene>
    <name evidence="27" type="primary">sauU_3</name>
    <name evidence="28" type="ORF">HT99x_009205</name>
    <name evidence="27" type="ORF">HT99x_01439</name>
</gene>
<dbReference type="OrthoDB" id="5291895at2"/>
<feature type="transmembrane region" description="Helical" evidence="25">
    <location>
        <begin position="85"/>
        <end position="104"/>
    </location>
</feature>
<keyword evidence="5 25" id="KW-1133">Transmembrane helix</keyword>
<evidence type="ECO:0000256" key="21">
    <source>
        <dbReference type="ARBA" id="ARBA00044985"/>
    </source>
</evidence>
<evidence type="ECO:0000313" key="28">
    <source>
        <dbReference type="EMBL" id="MCS5711614.1"/>
    </source>
</evidence>
<evidence type="ECO:0000256" key="11">
    <source>
        <dbReference type="ARBA" id="ARBA00044884"/>
    </source>
</evidence>
<dbReference type="InterPro" id="IPR036259">
    <property type="entry name" value="MFS_trans_sf"/>
</dbReference>
<comment type="catalytic activity">
    <reaction evidence="18">
        <text>L-histidyl-L-alpha-amino acid(out) = L-histidyl-L-alpha-amino acid(in)</text>
        <dbReference type="Rhea" id="RHEA:79379"/>
        <dbReference type="ChEBI" id="CHEBI:229964"/>
    </reaction>
</comment>
<dbReference type="Gene3D" id="1.20.1250.20">
    <property type="entry name" value="MFS general substrate transporter like domains"/>
    <property type="match status" value="2"/>
</dbReference>
<comment type="catalytic activity">
    <reaction evidence="15">
        <text>L-arginyl-L-alpha-amino acid(out) = L-arginyl-L-alpha-amino acid(in)</text>
        <dbReference type="Rhea" id="RHEA:79371"/>
        <dbReference type="ChEBI" id="CHEBI:84315"/>
    </reaction>
</comment>
<feature type="transmembrane region" description="Helical" evidence="25">
    <location>
        <begin position="139"/>
        <end position="161"/>
    </location>
</feature>
<keyword evidence="6 25" id="KW-0472">Membrane</keyword>
<evidence type="ECO:0000256" key="5">
    <source>
        <dbReference type="ARBA" id="ARBA00022989"/>
    </source>
</evidence>
<feature type="transmembrane region" description="Helical" evidence="25">
    <location>
        <begin position="51"/>
        <end position="73"/>
    </location>
</feature>
<evidence type="ECO:0000256" key="2">
    <source>
        <dbReference type="ARBA" id="ARBA00008335"/>
    </source>
</evidence>
<dbReference type="PROSITE" id="PS50850">
    <property type="entry name" value="MFS"/>
    <property type="match status" value="1"/>
</dbReference>
<dbReference type="GO" id="GO:0022857">
    <property type="term" value="F:transmembrane transporter activity"/>
    <property type="evidence" value="ECO:0007669"/>
    <property type="project" value="InterPro"/>
</dbReference>
<evidence type="ECO:0000313" key="29">
    <source>
        <dbReference type="Proteomes" id="UP000051497"/>
    </source>
</evidence>
<reference evidence="28" key="2">
    <citation type="journal article" date="2016" name="Genome Announc.">
        <title>Draft Genome Sequences of Two Novel Amoeba-Resistant Intranuclear Bacteria, 'Candidatus Berkiella cookevillensis' and 'Candidatus Berkiella aquae'.</title>
        <authorList>
            <person name="Mehari Y.T."/>
            <person name="Arivett B.A."/>
            <person name="Farone A.L."/>
            <person name="Gunderson J.H."/>
            <person name="Farone M.B."/>
        </authorList>
    </citation>
    <scope>NUCLEOTIDE SEQUENCE</scope>
    <source>
        <strain evidence="28">HT99</strain>
    </source>
</reference>
<comment type="catalytic activity">
    <reaction evidence="16">
        <text>L-lysyl-L-lysine(out) = L-lysyl-L-lysine(in)</text>
        <dbReference type="Rhea" id="RHEA:79403"/>
        <dbReference type="ChEBI" id="CHEBI:229956"/>
    </reaction>
</comment>
<evidence type="ECO:0000256" key="20">
    <source>
        <dbReference type="ARBA" id="ARBA00044924"/>
    </source>
</evidence>
<dbReference type="InterPro" id="IPR052187">
    <property type="entry name" value="MFSD1"/>
</dbReference>
<dbReference type="Pfam" id="PF07690">
    <property type="entry name" value="MFS_1"/>
    <property type="match status" value="1"/>
</dbReference>
<reference evidence="28" key="3">
    <citation type="submission" date="2021-06" db="EMBL/GenBank/DDBJ databases">
        <title>Genomic Description and Analysis of Intracellular Bacteria, Candidatus Berkiella cookevillensis and Candidatus Berkiella aquae.</title>
        <authorList>
            <person name="Kidane D.T."/>
            <person name="Mehari Y.T."/>
            <person name="Rice F.C."/>
            <person name="Arivett B.A."/>
            <person name="Farone A.L."/>
            <person name="Berk S.G."/>
            <person name="Farone M.B."/>
        </authorList>
    </citation>
    <scope>NUCLEOTIDE SEQUENCE</scope>
    <source>
        <strain evidence="28">HT99</strain>
    </source>
</reference>
<keyword evidence="3" id="KW-0813">Transport</keyword>
<dbReference type="InterPro" id="IPR011701">
    <property type="entry name" value="MFS"/>
</dbReference>
<evidence type="ECO:0000256" key="14">
    <source>
        <dbReference type="ARBA" id="ARBA00044898"/>
    </source>
</evidence>
<feature type="transmembrane region" description="Helical" evidence="25">
    <location>
        <begin position="167"/>
        <end position="189"/>
    </location>
</feature>
<organism evidence="27">
    <name type="scientific">Candidatus Berkiella aquae</name>
    <dbReference type="NCBI Taxonomy" id="295108"/>
    <lineage>
        <taxon>Bacteria</taxon>
        <taxon>Pseudomonadati</taxon>
        <taxon>Pseudomonadota</taxon>
        <taxon>Gammaproteobacteria</taxon>
        <taxon>Candidatus Berkiellales</taxon>
        <taxon>Candidatus Berkiellaceae</taxon>
        <taxon>Candidatus Berkiella</taxon>
    </lineage>
</organism>
<evidence type="ECO:0000256" key="9">
    <source>
        <dbReference type="ARBA" id="ARBA00044878"/>
    </source>
</evidence>
<dbReference type="PANTHER" id="PTHR23512">
    <property type="entry name" value="MAJOR FACILITATOR SUPERFAMILY DOMAIN-CONTAINING PROTEIN 1"/>
    <property type="match status" value="1"/>
</dbReference>
<comment type="catalytic activity">
    <reaction evidence="20">
        <text>L-lysyl-glycine(out) = L-lysyl-glycine(in)</text>
        <dbReference type="Rhea" id="RHEA:79407"/>
        <dbReference type="ChEBI" id="CHEBI:191202"/>
    </reaction>
</comment>
<comment type="catalytic activity">
    <reaction evidence="19">
        <text>L-alanyl-L-lysine(out) = L-alanyl-L-lysine(in)</text>
        <dbReference type="Rhea" id="RHEA:79415"/>
        <dbReference type="ChEBI" id="CHEBI:192470"/>
    </reaction>
</comment>
<comment type="catalytic activity">
    <reaction evidence="11">
        <text>L-alpha-aminoacyl-L-histidine(out) = L-alpha-aminoacyl-L-histidine(in)</text>
        <dbReference type="Rhea" id="RHEA:79375"/>
        <dbReference type="ChEBI" id="CHEBI:229967"/>
    </reaction>
</comment>
<evidence type="ECO:0000256" key="19">
    <source>
        <dbReference type="ARBA" id="ARBA00044919"/>
    </source>
</evidence>
<comment type="catalytic activity">
    <reaction evidence="8">
        <text>L-lysyl-L-alanine(out) = L-lysyl-L-alanine(in)</text>
        <dbReference type="Rhea" id="RHEA:79399"/>
        <dbReference type="ChEBI" id="CHEBI:229954"/>
    </reaction>
</comment>
<dbReference type="Proteomes" id="UP000051497">
    <property type="component" value="Unassembled WGS sequence"/>
</dbReference>
<comment type="catalytic activity">
    <reaction evidence="14">
        <text>L-aspartyl-L-lysine(out) = L-aspartyl-L-lysine(in)</text>
        <dbReference type="Rhea" id="RHEA:79411"/>
        <dbReference type="ChEBI" id="CHEBI:229953"/>
    </reaction>
</comment>
<dbReference type="RefSeq" id="WP_075066060.1">
    <property type="nucleotide sequence ID" value="NZ_LKAJ02000001.1"/>
</dbReference>
<comment type="similarity">
    <text evidence="2">Belongs to the major facilitator superfamily.</text>
</comment>
<reference evidence="27" key="1">
    <citation type="submission" date="2015-09" db="EMBL/GenBank/DDBJ databases">
        <title>Draft Genome Sequences of Two Novel Amoeba-resistant Intranuclear Bacteria, Candidatus Berkiella cookevillensis and Candidatus Berkiella aquae.</title>
        <authorList>
            <person name="Mehari Y.T."/>
            <person name="Arivett B.A."/>
            <person name="Farone A.L."/>
            <person name="Gunderson J.H."/>
            <person name="Farone M.B."/>
        </authorList>
    </citation>
    <scope>NUCLEOTIDE SEQUENCE [LARGE SCALE GENOMIC DNA]</scope>
    <source>
        <strain evidence="27">HT99</strain>
    </source>
</reference>
<dbReference type="PANTHER" id="PTHR23512:SF3">
    <property type="entry name" value="MAJOR FACILITATOR SUPERFAMILY DOMAIN-CONTAINING PROTEIN 1"/>
    <property type="match status" value="1"/>
</dbReference>
<feature type="transmembrane region" description="Helical" evidence="25">
    <location>
        <begin position="110"/>
        <end position="127"/>
    </location>
</feature>
<comment type="catalytic activity">
    <reaction evidence="12">
        <text>L-lysyl-L-alpha-amino acid(out) = L-lysyl-L-alpha-amino acid(in)</text>
        <dbReference type="Rhea" id="RHEA:79387"/>
        <dbReference type="ChEBI" id="CHEBI:229965"/>
    </reaction>
</comment>
<name>A0A0Q9YLS6_9GAMM</name>
<evidence type="ECO:0000256" key="24">
    <source>
        <dbReference type="ARBA" id="ARBA00046376"/>
    </source>
</evidence>
<evidence type="ECO:0000256" key="13">
    <source>
        <dbReference type="ARBA" id="ARBA00044893"/>
    </source>
</evidence>
<dbReference type="AlphaFoldDB" id="A0A0Q9YLS6"/>
<feature type="transmembrane region" description="Helical" evidence="25">
    <location>
        <begin position="287"/>
        <end position="305"/>
    </location>
</feature>
<feature type="transmembrane region" description="Helical" evidence="25">
    <location>
        <begin position="347"/>
        <end position="369"/>
    </location>
</feature>
<dbReference type="InterPro" id="IPR020846">
    <property type="entry name" value="MFS_dom"/>
</dbReference>
<evidence type="ECO:0000256" key="16">
    <source>
        <dbReference type="ARBA" id="ARBA00044900"/>
    </source>
</evidence>
<evidence type="ECO:0000256" key="25">
    <source>
        <dbReference type="SAM" id="Phobius"/>
    </source>
</evidence>
<dbReference type="STRING" id="295108.HT99x_01439"/>
<comment type="subunit">
    <text evidence="24">Homodimer. Interacts with lysosomal protein GLMP (via lumenal domain); the interaction starts while both proteins are still in the endoplasmic reticulum and is required for stabilization of MFSD1 in lysosomes but has no direct effect on its targeting to lysosomes or transporter activity.</text>
</comment>
<dbReference type="GO" id="GO:0005765">
    <property type="term" value="C:lysosomal membrane"/>
    <property type="evidence" value="ECO:0007669"/>
    <property type="project" value="UniProtKB-SubCell"/>
</dbReference>
<keyword evidence="4 25" id="KW-0812">Transmembrane</keyword>
<evidence type="ECO:0000256" key="12">
    <source>
        <dbReference type="ARBA" id="ARBA00044891"/>
    </source>
</evidence>